<dbReference type="Proteomes" id="UP000320857">
    <property type="component" value="Unassembled WGS sequence"/>
</dbReference>
<dbReference type="InterPro" id="IPR015424">
    <property type="entry name" value="PyrdxlP-dep_Trfase"/>
</dbReference>
<dbReference type="GO" id="GO:0006520">
    <property type="term" value="P:amino acid metabolic process"/>
    <property type="evidence" value="ECO:0007669"/>
    <property type="project" value="InterPro"/>
</dbReference>
<proteinExistence type="inferred from homology"/>
<dbReference type="Gene3D" id="3.40.640.10">
    <property type="entry name" value="Type I PLP-dependent aspartate aminotransferase-like (Major domain)"/>
    <property type="match status" value="1"/>
</dbReference>
<keyword evidence="3 9" id="KW-0032">Aminotransferase</keyword>
<evidence type="ECO:0000256" key="1">
    <source>
        <dbReference type="ARBA" id="ARBA00001933"/>
    </source>
</evidence>
<evidence type="ECO:0000256" key="5">
    <source>
        <dbReference type="ARBA" id="ARBA00022898"/>
    </source>
</evidence>
<evidence type="ECO:0000313" key="8">
    <source>
        <dbReference type="EMBL" id="MBB1257712.1"/>
    </source>
</evidence>
<dbReference type="PANTHER" id="PTHR46383:SF1">
    <property type="entry name" value="ASPARTATE AMINOTRANSFERASE"/>
    <property type="match status" value="1"/>
</dbReference>
<dbReference type="InterPro" id="IPR004839">
    <property type="entry name" value="Aminotransferase_I/II_large"/>
</dbReference>
<organism evidence="9 10">
    <name type="scientific">Streptomyces alkaliterrae</name>
    <dbReference type="NCBI Taxonomy" id="2213162"/>
    <lineage>
        <taxon>Bacteria</taxon>
        <taxon>Bacillati</taxon>
        <taxon>Actinomycetota</taxon>
        <taxon>Actinomycetes</taxon>
        <taxon>Kitasatosporales</taxon>
        <taxon>Streptomycetaceae</taxon>
        <taxon>Streptomyces</taxon>
    </lineage>
</organism>
<gene>
    <name evidence="9" type="ORF">FNX44_001885</name>
    <name evidence="8" type="ORF">H3147_02555</name>
</gene>
<evidence type="ECO:0000256" key="3">
    <source>
        <dbReference type="ARBA" id="ARBA00022576"/>
    </source>
</evidence>
<dbReference type="PANTHER" id="PTHR46383">
    <property type="entry name" value="ASPARTATE AMINOTRANSFERASE"/>
    <property type="match status" value="1"/>
</dbReference>
<comment type="cofactor">
    <cofactor evidence="1">
        <name>pyridoxal 5'-phosphate</name>
        <dbReference type="ChEBI" id="CHEBI:597326"/>
    </cofactor>
</comment>
<feature type="domain" description="Aminotransferase class I/classII large" evidence="7">
    <location>
        <begin position="12"/>
        <end position="150"/>
    </location>
</feature>
<comment type="caution">
    <text evidence="9">The sequence shown here is derived from an EMBL/GenBank/DDBJ whole genome shotgun (WGS) entry which is preliminary data.</text>
</comment>
<protein>
    <submittedName>
        <fullName evidence="9">Aminotransferase class I/II-fold pyridoxal phosphate-dependent enzyme</fullName>
    </submittedName>
</protein>
<dbReference type="Proteomes" id="UP000517765">
    <property type="component" value="Unassembled WGS sequence"/>
</dbReference>
<reference evidence="8" key="3">
    <citation type="journal article" name="Syst. Appl. Microbiol.">
        <title>Streptomyces alkaliterrae sp. nov., isolated from an alkaline soil, and emended descriptions of Streptomyces alkaliphilus, Streptomyces calidiresistens and Streptomyces durbertensis.</title>
        <authorList>
            <person name="Swiecimska M."/>
            <person name="Golinska P."/>
            <person name="Nouioui I."/>
            <person name="Wypij M."/>
            <person name="Rai M."/>
            <person name="Sangal V."/>
            <person name="Goodfellow M."/>
        </authorList>
    </citation>
    <scope>NUCLEOTIDE SEQUENCE</scope>
    <source>
        <strain evidence="8">OF8</strain>
    </source>
</reference>
<dbReference type="OrthoDB" id="2192472at2"/>
<evidence type="ECO:0000313" key="11">
    <source>
        <dbReference type="Proteomes" id="UP000517765"/>
    </source>
</evidence>
<keyword evidence="4 9" id="KW-0808">Transferase</keyword>
<evidence type="ECO:0000256" key="6">
    <source>
        <dbReference type="SAM" id="MobiDB-lite"/>
    </source>
</evidence>
<dbReference type="GO" id="GO:0008483">
    <property type="term" value="F:transaminase activity"/>
    <property type="evidence" value="ECO:0007669"/>
    <property type="project" value="UniProtKB-KW"/>
</dbReference>
<evidence type="ECO:0000313" key="10">
    <source>
        <dbReference type="Proteomes" id="UP000320857"/>
    </source>
</evidence>
<evidence type="ECO:0000313" key="9">
    <source>
        <dbReference type="EMBL" id="MQS00651.1"/>
    </source>
</evidence>
<keyword evidence="10" id="KW-1185">Reference proteome</keyword>
<reference evidence="9 10" key="1">
    <citation type="submission" date="2019-10" db="EMBL/GenBank/DDBJ databases">
        <title>Streptomyces sp. nov., a novel actinobacterium isolated from alkaline environment.</title>
        <authorList>
            <person name="Golinska P."/>
        </authorList>
    </citation>
    <scope>NUCLEOTIDE SEQUENCE [LARGE SCALE GENOMIC DNA]</scope>
    <source>
        <strain evidence="9 10">OF1</strain>
    </source>
</reference>
<dbReference type="GO" id="GO:0030170">
    <property type="term" value="F:pyridoxal phosphate binding"/>
    <property type="evidence" value="ECO:0007669"/>
    <property type="project" value="InterPro"/>
</dbReference>
<sequence>MRTNGRQEAECLAAACDYWRRRGLETTGDQVALAPGAPVLLLAVLAAAGPRGVLVTRPCAQWYVPQARLLDRPVHPVPISAESGGVPDPIALLETVRRARAAGGDPRVLLLSVADDPTGTAAPPELLHEVCEVAADHGLLVVSDESWRDTRLAAHETVLVSPAEILHPADDGRPPAAAGDLRGDAVVLLDLRAALLVSGPALACARFPAGESGRALRERVVAALAALAVAPSERALREAARALEEPVALQRELTADNDDHAVRAATLHGLLTELGALCRPATVGRFLYADLEPLRGRLAVSGVTDALSLETALRSGGGGLAHGGHRFGDDPRLLRVRLPTAPPPAHGPDLVTTLRELAGGTAGGSPAEAPGARVGVAPGQTGEDNRAEGNR</sequence>
<dbReference type="RefSeq" id="WP_143646133.1">
    <property type="nucleotide sequence ID" value="NZ_JABJXA010000008.1"/>
</dbReference>
<dbReference type="InterPro" id="IPR015421">
    <property type="entry name" value="PyrdxlP-dep_Trfase_major"/>
</dbReference>
<feature type="region of interest" description="Disordered" evidence="6">
    <location>
        <begin position="356"/>
        <end position="391"/>
    </location>
</feature>
<keyword evidence="5" id="KW-0663">Pyridoxal phosphate</keyword>
<name>A0A5P0YKB7_9ACTN</name>
<accession>A0A5P0YKB7</accession>
<reference evidence="11" key="2">
    <citation type="submission" date="2020-05" db="EMBL/GenBank/DDBJ databases">
        <title>Classification of alakaliphilic streptomycetes isolated from an alkaline soil next to Lonar Crater, India and a proposal for the recognition of Streptomyces alkaliterrae sp. nov.</title>
        <authorList>
            <person name="Golinska P."/>
        </authorList>
    </citation>
    <scope>NUCLEOTIDE SEQUENCE [LARGE SCALE GENOMIC DNA]</scope>
    <source>
        <strain evidence="11">OF8</strain>
    </source>
</reference>
<comment type="similarity">
    <text evidence="2">Belongs to the class-I pyridoxal-phosphate-dependent aminotransferase family.</text>
</comment>
<evidence type="ECO:0000256" key="2">
    <source>
        <dbReference type="ARBA" id="ARBA00007441"/>
    </source>
</evidence>
<dbReference type="EMBL" id="JABJXA010000008">
    <property type="protein sequence ID" value="MBB1257712.1"/>
    <property type="molecule type" value="Genomic_DNA"/>
</dbReference>
<evidence type="ECO:0000259" key="7">
    <source>
        <dbReference type="Pfam" id="PF00155"/>
    </source>
</evidence>
<dbReference type="InterPro" id="IPR050596">
    <property type="entry name" value="AspAT/PAT-like"/>
</dbReference>
<evidence type="ECO:0000256" key="4">
    <source>
        <dbReference type="ARBA" id="ARBA00022679"/>
    </source>
</evidence>
<dbReference type="EMBL" id="VJYK02000009">
    <property type="protein sequence ID" value="MQS00651.1"/>
    <property type="molecule type" value="Genomic_DNA"/>
</dbReference>
<dbReference type="AlphaFoldDB" id="A0A5P0YKB7"/>
<dbReference type="SUPFAM" id="SSF53383">
    <property type="entry name" value="PLP-dependent transferases"/>
    <property type="match status" value="1"/>
</dbReference>
<dbReference type="Pfam" id="PF00155">
    <property type="entry name" value="Aminotran_1_2"/>
    <property type="match status" value="1"/>
</dbReference>